<keyword evidence="2" id="KW-0472">Membrane</keyword>
<sequence length="252" mass="28177">MICSKTGFTPLKIAALVVGGIAIVIHITAVAYPEWDGIDAKWYPSPRFNMFKMIKSQGSLWDLTVDDPSHNFFPPNKAILDTSWKKPIVFMATTGIGVGIVGEGLIVLTALLERCTKRLIIHVCAKLIAACFILCAALEALMGAILYKFNYERQQKADSRLNNDLNLPFDQHVLKAGFYLECAAGGLFILTLLLTYADTMYYDRRDTQSVSPSVNEENPKINEKVKKTIESKKDNEKLVVEDLTEKKAEKQK</sequence>
<protein>
    <submittedName>
        <fullName evidence="4">Uncharacterized protein LOC111104172</fullName>
    </submittedName>
</protein>
<evidence type="ECO:0000256" key="1">
    <source>
        <dbReference type="SAM" id="MobiDB-lite"/>
    </source>
</evidence>
<dbReference type="OrthoDB" id="6192085at2759"/>
<feature type="transmembrane region" description="Helical" evidence="2">
    <location>
        <begin position="88"/>
        <end position="112"/>
    </location>
</feature>
<organism evidence="3 4">
    <name type="scientific">Crassostrea virginica</name>
    <name type="common">Eastern oyster</name>
    <dbReference type="NCBI Taxonomy" id="6565"/>
    <lineage>
        <taxon>Eukaryota</taxon>
        <taxon>Metazoa</taxon>
        <taxon>Spiralia</taxon>
        <taxon>Lophotrochozoa</taxon>
        <taxon>Mollusca</taxon>
        <taxon>Bivalvia</taxon>
        <taxon>Autobranchia</taxon>
        <taxon>Pteriomorphia</taxon>
        <taxon>Ostreida</taxon>
        <taxon>Ostreoidea</taxon>
        <taxon>Ostreidae</taxon>
        <taxon>Crassostrea</taxon>
    </lineage>
</organism>
<name>A0A8B8AR84_CRAVI</name>
<keyword evidence="2" id="KW-1133">Transmembrane helix</keyword>
<reference evidence="3" key="1">
    <citation type="submission" date="2024-06" db="UniProtKB">
        <authorList>
            <consortium name="RefSeq"/>
        </authorList>
    </citation>
    <scope>NUCLEOTIDE SEQUENCE [LARGE SCALE GENOMIC DNA]</scope>
</reference>
<feature type="region of interest" description="Disordered" evidence="1">
    <location>
        <begin position="208"/>
        <end position="227"/>
    </location>
</feature>
<proteinExistence type="predicted"/>
<dbReference type="KEGG" id="cvn:111104172"/>
<keyword evidence="3" id="KW-1185">Reference proteome</keyword>
<feature type="transmembrane region" description="Helical" evidence="2">
    <location>
        <begin position="124"/>
        <end position="147"/>
    </location>
</feature>
<keyword evidence="2" id="KW-0812">Transmembrane</keyword>
<dbReference type="GeneID" id="111104172"/>
<accession>A0A8B8AR84</accession>
<reference evidence="4" key="2">
    <citation type="submission" date="2025-08" db="UniProtKB">
        <authorList>
            <consortium name="RefSeq"/>
        </authorList>
    </citation>
    <scope>IDENTIFICATION</scope>
    <source>
        <tissue evidence="4">Whole sample</tissue>
    </source>
</reference>
<dbReference type="Gene3D" id="1.20.140.150">
    <property type="match status" value="1"/>
</dbReference>
<dbReference type="AlphaFoldDB" id="A0A8B8AR84"/>
<evidence type="ECO:0000256" key="2">
    <source>
        <dbReference type="SAM" id="Phobius"/>
    </source>
</evidence>
<evidence type="ECO:0000313" key="4">
    <source>
        <dbReference type="RefSeq" id="XP_022293690.1"/>
    </source>
</evidence>
<feature type="transmembrane region" description="Helical" evidence="2">
    <location>
        <begin position="12"/>
        <end position="32"/>
    </location>
</feature>
<dbReference type="RefSeq" id="XP_022293690.1">
    <property type="nucleotide sequence ID" value="XM_022437982.1"/>
</dbReference>
<feature type="compositionally biased region" description="Basic and acidic residues" evidence="1">
    <location>
        <begin position="217"/>
        <end position="227"/>
    </location>
</feature>
<evidence type="ECO:0000313" key="3">
    <source>
        <dbReference type="Proteomes" id="UP000694844"/>
    </source>
</evidence>
<gene>
    <name evidence="4" type="primary">LOC111104172</name>
</gene>
<dbReference type="Proteomes" id="UP000694844">
    <property type="component" value="Chromosome 1"/>
</dbReference>
<feature type="transmembrane region" description="Helical" evidence="2">
    <location>
        <begin position="176"/>
        <end position="197"/>
    </location>
</feature>